<evidence type="ECO:0000313" key="2">
    <source>
        <dbReference type="Proteomes" id="UP000734854"/>
    </source>
</evidence>
<name>A0A8J5HYP9_ZINOF</name>
<protein>
    <submittedName>
        <fullName evidence="1">Uncharacterized protein</fullName>
    </submittedName>
</protein>
<dbReference type="Gene3D" id="3.40.50.300">
    <property type="entry name" value="P-loop containing nucleotide triphosphate hydrolases"/>
    <property type="match status" value="1"/>
</dbReference>
<organism evidence="1 2">
    <name type="scientific">Zingiber officinale</name>
    <name type="common">Ginger</name>
    <name type="synonym">Amomum zingiber</name>
    <dbReference type="NCBI Taxonomy" id="94328"/>
    <lineage>
        <taxon>Eukaryota</taxon>
        <taxon>Viridiplantae</taxon>
        <taxon>Streptophyta</taxon>
        <taxon>Embryophyta</taxon>
        <taxon>Tracheophyta</taxon>
        <taxon>Spermatophyta</taxon>
        <taxon>Magnoliopsida</taxon>
        <taxon>Liliopsida</taxon>
        <taxon>Zingiberales</taxon>
        <taxon>Zingiberaceae</taxon>
        <taxon>Zingiber</taxon>
    </lineage>
</organism>
<dbReference type="InterPro" id="IPR027417">
    <property type="entry name" value="P-loop_NTPase"/>
</dbReference>
<reference evidence="1 2" key="1">
    <citation type="submission" date="2020-08" db="EMBL/GenBank/DDBJ databases">
        <title>Plant Genome Project.</title>
        <authorList>
            <person name="Zhang R.-G."/>
        </authorList>
    </citation>
    <scope>NUCLEOTIDE SEQUENCE [LARGE SCALE GENOMIC DNA]</scope>
    <source>
        <tissue evidence="1">Rhizome</tissue>
    </source>
</reference>
<comment type="caution">
    <text evidence="1">The sequence shown here is derived from an EMBL/GenBank/DDBJ whole genome shotgun (WGS) entry which is preliminary data.</text>
</comment>
<dbReference type="SUPFAM" id="SSF52540">
    <property type="entry name" value="P-loop containing nucleoside triphosphate hydrolases"/>
    <property type="match status" value="1"/>
</dbReference>
<dbReference type="Proteomes" id="UP000734854">
    <property type="component" value="Unassembled WGS sequence"/>
</dbReference>
<sequence>MIITVYRVAVYDVTPRDTFTNLSDMGKGNRPLYSTNQDCIKMFVGNKDDKVTSHIFMIKFCTNAKTRVNVEQCFEELVLKILETPSLCAEGSSSVKKTNIFKQKPPQEDASTTSCC</sequence>
<keyword evidence="2" id="KW-1185">Reference proteome</keyword>
<dbReference type="EMBL" id="JACMSC010000001">
    <property type="protein sequence ID" value="KAG6536442.1"/>
    <property type="molecule type" value="Genomic_DNA"/>
</dbReference>
<evidence type="ECO:0000313" key="1">
    <source>
        <dbReference type="EMBL" id="KAG6536442.1"/>
    </source>
</evidence>
<gene>
    <name evidence="1" type="ORF">ZIOFF_001498</name>
</gene>
<proteinExistence type="predicted"/>
<dbReference type="AlphaFoldDB" id="A0A8J5HYP9"/>
<accession>A0A8J5HYP9</accession>